<dbReference type="InterPro" id="IPR003838">
    <property type="entry name" value="ABC3_permease_C"/>
</dbReference>
<evidence type="ECO:0000259" key="9">
    <source>
        <dbReference type="Pfam" id="PF02687"/>
    </source>
</evidence>
<comment type="similarity">
    <text evidence="6">Belongs to the ABC-4 integral membrane protein family.</text>
</comment>
<dbReference type="InterPro" id="IPR025857">
    <property type="entry name" value="MacB_PCD"/>
</dbReference>
<evidence type="ECO:0000256" key="5">
    <source>
        <dbReference type="ARBA" id="ARBA00023136"/>
    </source>
</evidence>
<organism evidence="11 12">
    <name type="scientific">Microbacterium enclense</name>
    <dbReference type="NCBI Taxonomy" id="993073"/>
    <lineage>
        <taxon>Bacteria</taxon>
        <taxon>Bacillati</taxon>
        <taxon>Actinomycetota</taxon>
        <taxon>Actinomycetes</taxon>
        <taxon>Micrococcales</taxon>
        <taxon>Microbacteriaceae</taxon>
        <taxon>Microbacterium</taxon>
    </lineage>
</organism>
<dbReference type="Pfam" id="PF12704">
    <property type="entry name" value="MacB_PCD"/>
    <property type="match status" value="1"/>
</dbReference>
<dbReference type="InterPro" id="IPR050250">
    <property type="entry name" value="Macrolide_Exporter_MacB"/>
</dbReference>
<feature type="transmembrane region" description="Helical" evidence="8">
    <location>
        <begin position="302"/>
        <end position="326"/>
    </location>
</feature>
<evidence type="ECO:0000256" key="3">
    <source>
        <dbReference type="ARBA" id="ARBA00022692"/>
    </source>
</evidence>
<dbReference type="GO" id="GO:0005886">
    <property type="term" value="C:plasma membrane"/>
    <property type="evidence" value="ECO:0007669"/>
    <property type="project" value="UniProtKB-SubCell"/>
</dbReference>
<feature type="region of interest" description="Disordered" evidence="7">
    <location>
        <begin position="231"/>
        <end position="250"/>
    </location>
</feature>
<sequence length="431" mass="45434">MRALTAFIGALLEAWQEVRVHRTRVLLSLVGVAVAVCSLTTVVALGAIVQQSSQELSERSSGRPATLFVSMYATGGQPLDPDLVDAAWADVVDRYDVTYASRMQSTTQRVPFPDGVVDVGTQAVDQPYGEMHRVQMQEGEWFTPLDAQQLAPQVIVNEVFWDRMGRPPLESHPVVALGGQGVPGSASGIPSGGVRAVVVGVTPSPTWDTFPSMFMLADHLQALQEAAAGERGSGAAAASDPYGGGSPQTQYEMWVPPELSEQLTTLVKRDLAGALGDGTQVDINRQDWATYGDDPFAVTRTVVIGIAVLVLLLGALGLVNIALVTVKQRVREIGIRRSFGATASRVFFAVMMESVVATVVAGAVGVIVSILVVQSPAVRDLVGQGMVSDFPPFPVDAAIIGLVAATAVGALAGLLPALVAVRVRVIDAIRY</sequence>
<dbReference type="PANTHER" id="PTHR30572">
    <property type="entry name" value="MEMBRANE COMPONENT OF TRANSPORTER-RELATED"/>
    <property type="match status" value="1"/>
</dbReference>
<dbReference type="Proteomes" id="UP000183203">
    <property type="component" value="Unassembled WGS sequence"/>
</dbReference>
<evidence type="ECO:0000256" key="8">
    <source>
        <dbReference type="SAM" id="Phobius"/>
    </source>
</evidence>
<dbReference type="STRING" id="993073.AS029_12290"/>
<dbReference type="GO" id="GO:0022857">
    <property type="term" value="F:transmembrane transporter activity"/>
    <property type="evidence" value="ECO:0007669"/>
    <property type="project" value="TreeGrafter"/>
</dbReference>
<evidence type="ECO:0000313" key="12">
    <source>
        <dbReference type="Proteomes" id="UP000183203"/>
    </source>
</evidence>
<feature type="transmembrane region" description="Helical" evidence="8">
    <location>
        <begin position="393"/>
        <end position="421"/>
    </location>
</feature>
<feature type="domain" description="MacB-like periplasmic core" evidence="10">
    <location>
        <begin position="26"/>
        <end position="207"/>
    </location>
</feature>
<comment type="subcellular location">
    <subcellularLocation>
        <location evidence="1">Cell membrane</location>
        <topology evidence="1">Multi-pass membrane protein</topology>
    </subcellularLocation>
</comment>
<keyword evidence="3 8" id="KW-0812">Transmembrane</keyword>
<dbReference type="AlphaFoldDB" id="A0A1G6NJT6"/>
<feature type="domain" description="ABC3 transporter permease C-terminal" evidence="9">
    <location>
        <begin position="305"/>
        <end position="421"/>
    </location>
</feature>
<protein>
    <submittedName>
        <fullName evidence="11">Putative ABC transport system permease protein</fullName>
    </submittedName>
</protein>
<feature type="transmembrane region" description="Helical" evidence="8">
    <location>
        <begin position="346"/>
        <end position="373"/>
    </location>
</feature>
<evidence type="ECO:0000256" key="7">
    <source>
        <dbReference type="SAM" id="MobiDB-lite"/>
    </source>
</evidence>
<proteinExistence type="inferred from homology"/>
<evidence type="ECO:0000256" key="4">
    <source>
        <dbReference type="ARBA" id="ARBA00022989"/>
    </source>
</evidence>
<accession>A0A1G6NJT6</accession>
<evidence type="ECO:0000256" key="2">
    <source>
        <dbReference type="ARBA" id="ARBA00022475"/>
    </source>
</evidence>
<dbReference type="Pfam" id="PF02687">
    <property type="entry name" value="FtsX"/>
    <property type="match status" value="1"/>
</dbReference>
<evidence type="ECO:0000313" key="11">
    <source>
        <dbReference type="EMBL" id="SDC67395.1"/>
    </source>
</evidence>
<evidence type="ECO:0000256" key="1">
    <source>
        <dbReference type="ARBA" id="ARBA00004651"/>
    </source>
</evidence>
<dbReference type="OrthoDB" id="3510103at2"/>
<reference evidence="11 12" key="1">
    <citation type="submission" date="2016-09" db="EMBL/GenBank/DDBJ databases">
        <authorList>
            <person name="Capua I."/>
            <person name="De Benedictis P."/>
            <person name="Joannis T."/>
            <person name="Lombin L.H."/>
            <person name="Cattoli G."/>
        </authorList>
    </citation>
    <scope>NUCLEOTIDE SEQUENCE [LARGE SCALE GENOMIC DNA]</scope>
    <source>
        <strain evidence="11 12">NIO-1002</strain>
    </source>
</reference>
<gene>
    <name evidence="11" type="ORF">SAMN05216418_2736</name>
</gene>
<evidence type="ECO:0000259" key="10">
    <source>
        <dbReference type="Pfam" id="PF12704"/>
    </source>
</evidence>
<dbReference type="PANTHER" id="PTHR30572:SF4">
    <property type="entry name" value="ABC TRANSPORTER PERMEASE YTRF"/>
    <property type="match status" value="1"/>
</dbReference>
<keyword evidence="4 8" id="KW-1133">Transmembrane helix</keyword>
<dbReference type="RefSeq" id="WP_058232889.1">
    <property type="nucleotide sequence ID" value="NZ_FMYG01000006.1"/>
</dbReference>
<evidence type="ECO:0000256" key="6">
    <source>
        <dbReference type="ARBA" id="ARBA00038076"/>
    </source>
</evidence>
<feature type="transmembrane region" description="Helical" evidence="8">
    <location>
        <begin position="25"/>
        <end position="49"/>
    </location>
</feature>
<name>A0A1G6NJT6_9MICO</name>
<keyword evidence="5 8" id="KW-0472">Membrane</keyword>
<keyword evidence="2" id="KW-1003">Cell membrane</keyword>
<dbReference type="EMBL" id="FMYG01000006">
    <property type="protein sequence ID" value="SDC67395.1"/>
    <property type="molecule type" value="Genomic_DNA"/>
</dbReference>